<name>A0A1F5EXA5_9BACT</name>
<dbReference type="AlphaFoldDB" id="A0A1F5EXA5"/>
<proteinExistence type="predicted"/>
<dbReference type="EMBL" id="MFAF01000134">
    <property type="protein sequence ID" value="OGD72019.1"/>
    <property type="molecule type" value="Genomic_DNA"/>
</dbReference>
<sequence>MLTGALQAAVFRAGAVGDLTPALAAGTLETVREAVEAGGGTLVGAIELTGGSLGYGAPVCRDADFVLRVALTRNPVLDLYLVGLEAASVGSGELFGTADAGHYPPGEPLQRGIYVECLRLMAKLPPVGRAEPCTAGATVRLEQPLRASRPALVYRRLAPDEEPTFPYLGTAAPLALVQMPPDTLEADVPLERGGLVEGELRVVVVGEALAEELARNLGEM</sequence>
<dbReference type="Proteomes" id="UP000177187">
    <property type="component" value="Unassembled WGS sequence"/>
</dbReference>
<accession>A0A1F5EXA5</accession>
<gene>
    <name evidence="1" type="ORF">A2Y64_08200</name>
</gene>
<organism evidence="1 2">
    <name type="scientific">Candidatus Coatesbacteria bacterium RBG_13_66_14</name>
    <dbReference type="NCBI Taxonomy" id="1817816"/>
    <lineage>
        <taxon>Bacteria</taxon>
        <taxon>Candidatus Coatesiibacteriota</taxon>
    </lineage>
</organism>
<comment type="caution">
    <text evidence="1">The sequence shown here is derived from an EMBL/GenBank/DDBJ whole genome shotgun (WGS) entry which is preliminary data.</text>
</comment>
<evidence type="ECO:0000313" key="1">
    <source>
        <dbReference type="EMBL" id="OGD72019.1"/>
    </source>
</evidence>
<dbReference type="STRING" id="1817816.A2Y64_08200"/>
<evidence type="ECO:0000313" key="2">
    <source>
        <dbReference type="Proteomes" id="UP000177187"/>
    </source>
</evidence>
<reference evidence="1 2" key="1">
    <citation type="journal article" date="2016" name="Nat. Commun.">
        <title>Thousands of microbial genomes shed light on interconnected biogeochemical processes in an aquifer system.</title>
        <authorList>
            <person name="Anantharaman K."/>
            <person name="Brown C.T."/>
            <person name="Hug L.A."/>
            <person name="Sharon I."/>
            <person name="Castelle C.J."/>
            <person name="Probst A.J."/>
            <person name="Thomas B.C."/>
            <person name="Singh A."/>
            <person name="Wilkins M.J."/>
            <person name="Karaoz U."/>
            <person name="Brodie E.L."/>
            <person name="Williams K.H."/>
            <person name="Hubbard S.S."/>
            <person name="Banfield J.F."/>
        </authorList>
    </citation>
    <scope>NUCLEOTIDE SEQUENCE [LARGE SCALE GENOMIC DNA]</scope>
</reference>
<protein>
    <submittedName>
        <fullName evidence="1">Uncharacterized protein</fullName>
    </submittedName>
</protein>